<keyword evidence="3" id="KW-1185">Reference proteome</keyword>
<proteinExistence type="predicted"/>
<comment type="caution">
    <text evidence="2">The sequence shown here is derived from an EMBL/GenBank/DDBJ whole genome shotgun (WGS) entry which is preliminary data.</text>
</comment>
<evidence type="ECO:0000256" key="1">
    <source>
        <dbReference type="SAM" id="MobiDB-lite"/>
    </source>
</evidence>
<protein>
    <recommendedName>
        <fullName evidence="4">C2H2-type domain-containing protein</fullName>
    </recommendedName>
</protein>
<gene>
    <name evidence="2" type="ORF">FB567DRAFT_594735</name>
</gene>
<evidence type="ECO:0000313" key="3">
    <source>
        <dbReference type="Proteomes" id="UP000813461"/>
    </source>
</evidence>
<organism evidence="2 3">
    <name type="scientific">Paraphoma chrysanthemicola</name>
    <dbReference type="NCBI Taxonomy" id="798071"/>
    <lineage>
        <taxon>Eukaryota</taxon>
        <taxon>Fungi</taxon>
        <taxon>Dikarya</taxon>
        <taxon>Ascomycota</taxon>
        <taxon>Pezizomycotina</taxon>
        <taxon>Dothideomycetes</taxon>
        <taxon>Pleosporomycetidae</taxon>
        <taxon>Pleosporales</taxon>
        <taxon>Pleosporineae</taxon>
        <taxon>Phaeosphaeriaceae</taxon>
        <taxon>Paraphoma</taxon>
    </lineage>
</organism>
<dbReference type="OrthoDB" id="2687452at2759"/>
<evidence type="ECO:0008006" key="4">
    <source>
        <dbReference type="Google" id="ProtNLM"/>
    </source>
</evidence>
<feature type="compositionally biased region" description="Polar residues" evidence="1">
    <location>
        <begin position="136"/>
        <end position="153"/>
    </location>
</feature>
<sequence length="262" mass="29181">MDLNPLFHLDDPINYLDNLEMRDLVARCHSSEPNMSGSEEFEYRYLWDTRQYPFPEQDLNHEQSSNFHSTTYALPTTAGQVPASENIHDLSFKSLAGDVSCFHAPQPPIWIDESLMNGPPRPDPSLSLPGLDEQHQPSSSTTLQHEATASHYSPATHPVMDTTSAASCAPEAPSTLIGSMYTTKEADVYIFRCNNAACGNKTFGRWADLKRHHNGAHAMTPTVYWCRVRGCERSENVGGRPFPRKDKLGDHVAKIHGAPECT</sequence>
<evidence type="ECO:0000313" key="2">
    <source>
        <dbReference type="EMBL" id="KAH7082243.1"/>
    </source>
</evidence>
<dbReference type="Proteomes" id="UP000813461">
    <property type="component" value="Unassembled WGS sequence"/>
</dbReference>
<name>A0A8K0R3G3_9PLEO</name>
<feature type="region of interest" description="Disordered" evidence="1">
    <location>
        <begin position="112"/>
        <end position="167"/>
    </location>
</feature>
<accession>A0A8K0R3G3</accession>
<reference evidence="2" key="1">
    <citation type="journal article" date="2021" name="Nat. Commun.">
        <title>Genetic determinants of endophytism in the Arabidopsis root mycobiome.</title>
        <authorList>
            <person name="Mesny F."/>
            <person name="Miyauchi S."/>
            <person name="Thiergart T."/>
            <person name="Pickel B."/>
            <person name="Atanasova L."/>
            <person name="Karlsson M."/>
            <person name="Huettel B."/>
            <person name="Barry K.W."/>
            <person name="Haridas S."/>
            <person name="Chen C."/>
            <person name="Bauer D."/>
            <person name="Andreopoulos W."/>
            <person name="Pangilinan J."/>
            <person name="LaButti K."/>
            <person name="Riley R."/>
            <person name="Lipzen A."/>
            <person name="Clum A."/>
            <person name="Drula E."/>
            <person name="Henrissat B."/>
            <person name="Kohler A."/>
            <person name="Grigoriev I.V."/>
            <person name="Martin F.M."/>
            <person name="Hacquard S."/>
        </authorList>
    </citation>
    <scope>NUCLEOTIDE SEQUENCE</scope>
    <source>
        <strain evidence="2">MPI-SDFR-AT-0120</strain>
    </source>
</reference>
<dbReference type="Gene3D" id="3.30.160.60">
    <property type="entry name" value="Classic Zinc Finger"/>
    <property type="match status" value="1"/>
</dbReference>
<dbReference type="AlphaFoldDB" id="A0A8K0R3G3"/>
<dbReference type="EMBL" id="JAGMVJ010000014">
    <property type="protein sequence ID" value="KAH7082243.1"/>
    <property type="molecule type" value="Genomic_DNA"/>
</dbReference>